<gene>
    <name evidence="1" type="ORF">NQ176_g4599</name>
</gene>
<keyword evidence="2" id="KW-1185">Reference proteome</keyword>
<dbReference type="Proteomes" id="UP001143910">
    <property type="component" value="Unassembled WGS sequence"/>
</dbReference>
<dbReference type="EMBL" id="JANJQO010000513">
    <property type="protein sequence ID" value="KAJ2977046.1"/>
    <property type="molecule type" value="Genomic_DNA"/>
</dbReference>
<evidence type="ECO:0000313" key="2">
    <source>
        <dbReference type="Proteomes" id="UP001143910"/>
    </source>
</evidence>
<accession>A0ACC1NEK6</accession>
<name>A0ACC1NEK6_9HYPO</name>
<comment type="caution">
    <text evidence="1">The sequence shown here is derived from an EMBL/GenBank/DDBJ whole genome shotgun (WGS) entry which is preliminary data.</text>
</comment>
<sequence length="379" mass="41492">MIAWADMQVSLQSTGNFTDSLRNIKSSYERLSSVLDAVPLLDAVDKHFGGKAPDWLRGSITNPDPNSAFWATRNQSNALGNAKIPILLTTGWDDLMLNTVMDQHAHLQARGAKVGLTIGPWTHGSGAGSNGVAATLAWLEEYYTRRKVGERKELVRVFITGAEVWRDMPLWPPQTTASTLFLSSGGKLTPREPSSSSLKKEEESSFVFDPTKPTPSIGAPMLLDSGTLRTADDSILASRADVVTFTTTPLQDDVEVCGRIAVELYHATSTPHADIWVLISEVKKSGRSRSIADCYLRLDPDRDQGQPLRLTLHDCGHRFSKESRIRLLVAGSSHPRYIRNLGTGDGTAMGDKVKTVTHTIQHNQNAVSKLTLPTCVFSK</sequence>
<reference evidence="1" key="1">
    <citation type="submission" date="2022-08" db="EMBL/GenBank/DDBJ databases">
        <title>Genome Sequence of Lecanicillium fungicola.</title>
        <authorList>
            <person name="Buettner E."/>
        </authorList>
    </citation>
    <scope>NUCLEOTIDE SEQUENCE</scope>
    <source>
        <strain evidence="1">Babe33</strain>
    </source>
</reference>
<organism evidence="1 2">
    <name type="scientific">Zarea fungicola</name>
    <dbReference type="NCBI Taxonomy" id="93591"/>
    <lineage>
        <taxon>Eukaryota</taxon>
        <taxon>Fungi</taxon>
        <taxon>Dikarya</taxon>
        <taxon>Ascomycota</taxon>
        <taxon>Pezizomycotina</taxon>
        <taxon>Sordariomycetes</taxon>
        <taxon>Hypocreomycetidae</taxon>
        <taxon>Hypocreales</taxon>
        <taxon>Cordycipitaceae</taxon>
        <taxon>Zarea</taxon>
    </lineage>
</organism>
<protein>
    <submittedName>
        <fullName evidence="1">Uncharacterized protein</fullName>
    </submittedName>
</protein>
<evidence type="ECO:0000313" key="1">
    <source>
        <dbReference type="EMBL" id="KAJ2977046.1"/>
    </source>
</evidence>
<proteinExistence type="predicted"/>